<dbReference type="Gene3D" id="2.70.70.10">
    <property type="entry name" value="Glucose Permease (Domain IIA)"/>
    <property type="match status" value="1"/>
</dbReference>
<dbReference type="GO" id="GO:0005886">
    <property type="term" value="C:plasma membrane"/>
    <property type="evidence" value="ECO:0007669"/>
    <property type="project" value="UniProtKB-SubCell"/>
</dbReference>
<evidence type="ECO:0000259" key="15">
    <source>
        <dbReference type="PROSITE" id="PS51098"/>
    </source>
</evidence>
<evidence type="ECO:0000256" key="1">
    <source>
        <dbReference type="ARBA" id="ARBA00004651"/>
    </source>
</evidence>
<dbReference type="InterPro" id="IPR018113">
    <property type="entry name" value="PTrfase_EIIB_Cys"/>
</dbReference>
<evidence type="ECO:0000256" key="11">
    <source>
        <dbReference type="PROSITE-ProRule" id="PRU00421"/>
    </source>
</evidence>
<dbReference type="NCBIfam" id="NF008236">
    <property type="entry name" value="PRK11007.1"/>
    <property type="match status" value="1"/>
</dbReference>
<keyword evidence="10 13" id="KW-0472">Membrane</keyword>
<feature type="active site" description="Phosphocysteine intermediate; for EIIB activity" evidence="11">
    <location>
        <position position="27"/>
    </location>
</feature>
<evidence type="ECO:0000259" key="16">
    <source>
        <dbReference type="PROSITE" id="PS51103"/>
    </source>
</evidence>
<organism evidence="17 18">
    <name type="scientific">Volucribacter psittacicida</name>
    <dbReference type="NCBI Taxonomy" id="203482"/>
    <lineage>
        <taxon>Bacteria</taxon>
        <taxon>Pseudomonadati</taxon>
        <taxon>Pseudomonadota</taxon>
        <taxon>Gammaproteobacteria</taxon>
        <taxon>Pasteurellales</taxon>
        <taxon>Pasteurellaceae</taxon>
        <taxon>Volucribacter</taxon>
    </lineage>
</organism>
<dbReference type="InterPro" id="IPR050558">
    <property type="entry name" value="PTS_Sugar-Specific_Components"/>
</dbReference>
<dbReference type="SUPFAM" id="SSF55604">
    <property type="entry name" value="Glucose permease domain IIB"/>
    <property type="match status" value="1"/>
</dbReference>
<feature type="transmembrane region" description="Helical" evidence="13">
    <location>
        <begin position="262"/>
        <end position="281"/>
    </location>
</feature>
<evidence type="ECO:0000313" key="17">
    <source>
        <dbReference type="EMBL" id="TCJ98884.1"/>
    </source>
</evidence>
<dbReference type="PROSITE" id="PS51098">
    <property type="entry name" value="PTS_EIIB_TYPE_1"/>
    <property type="match status" value="1"/>
</dbReference>
<dbReference type="PANTHER" id="PTHR30175:SF4">
    <property type="entry name" value="PTS SYSTEM TREHALOSE-SPECIFIC EIIBC COMPONENT"/>
    <property type="match status" value="1"/>
</dbReference>
<feature type="transmembrane region" description="Helical" evidence="13">
    <location>
        <begin position="410"/>
        <end position="443"/>
    </location>
</feature>
<dbReference type="Pfam" id="PF00358">
    <property type="entry name" value="PTS_EIIA_1"/>
    <property type="match status" value="1"/>
</dbReference>
<dbReference type="Gene3D" id="3.30.1360.60">
    <property type="entry name" value="Glucose permease domain IIB"/>
    <property type="match status" value="1"/>
</dbReference>
<dbReference type="GO" id="GO:0009401">
    <property type="term" value="P:phosphoenolpyruvate-dependent sugar phosphotransferase system"/>
    <property type="evidence" value="ECO:0007669"/>
    <property type="project" value="UniProtKB-KW"/>
</dbReference>
<dbReference type="EMBL" id="SMFT01000002">
    <property type="protein sequence ID" value="TCJ98884.1"/>
    <property type="molecule type" value="Genomic_DNA"/>
</dbReference>
<gene>
    <name evidence="17" type="ORF">EV694_1316</name>
</gene>
<comment type="caution">
    <text evidence="17">The sequence shown here is derived from an EMBL/GenBank/DDBJ whole genome shotgun (WGS) entry which is preliminary data.</text>
</comment>
<feature type="transmembrane region" description="Helical" evidence="13">
    <location>
        <begin position="450"/>
        <end position="471"/>
    </location>
</feature>
<evidence type="ECO:0000313" key="18">
    <source>
        <dbReference type="Proteomes" id="UP000294702"/>
    </source>
</evidence>
<feature type="transmembrane region" description="Helical" evidence="13">
    <location>
        <begin position="112"/>
        <end position="136"/>
    </location>
</feature>
<evidence type="ECO:0000256" key="5">
    <source>
        <dbReference type="ARBA" id="ARBA00022679"/>
    </source>
</evidence>
<evidence type="ECO:0000256" key="8">
    <source>
        <dbReference type="ARBA" id="ARBA00022777"/>
    </source>
</evidence>
<feature type="transmembrane region" description="Helical" evidence="13">
    <location>
        <begin position="384"/>
        <end position="404"/>
    </location>
</feature>
<dbReference type="InterPro" id="IPR003352">
    <property type="entry name" value="PTS_EIIC"/>
</dbReference>
<feature type="region of interest" description="Disordered" evidence="12">
    <location>
        <begin position="486"/>
        <end position="522"/>
    </location>
</feature>
<dbReference type="RefSeq" id="WP_132690660.1">
    <property type="nucleotide sequence ID" value="NZ_SMFT01000002.1"/>
</dbReference>
<evidence type="ECO:0000256" key="6">
    <source>
        <dbReference type="ARBA" id="ARBA00022683"/>
    </source>
</evidence>
<protein>
    <submittedName>
        <fullName evidence="17">PTS system trehalose-specific IIC component</fullName>
    </submittedName>
</protein>
<feature type="transmembrane region" description="Helical" evidence="13">
    <location>
        <begin position="351"/>
        <end position="372"/>
    </location>
</feature>
<evidence type="ECO:0000256" key="7">
    <source>
        <dbReference type="ARBA" id="ARBA00022692"/>
    </source>
</evidence>
<evidence type="ECO:0000256" key="12">
    <source>
        <dbReference type="SAM" id="MobiDB-lite"/>
    </source>
</evidence>
<feature type="transmembrane region" description="Helical" evidence="13">
    <location>
        <begin position="287"/>
        <end position="306"/>
    </location>
</feature>
<dbReference type="PANTHER" id="PTHR30175">
    <property type="entry name" value="PHOSPHOTRANSFERASE SYSTEM TRANSPORT PROTEIN"/>
    <property type="match status" value="1"/>
</dbReference>
<dbReference type="OrthoDB" id="92465at2"/>
<dbReference type="GO" id="GO:0008982">
    <property type="term" value="F:protein-N(PI)-phosphohistidine-sugar phosphotransferase activity"/>
    <property type="evidence" value="ECO:0007669"/>
    <property type="project" value="InterPro"/>
</dbReference>
<feature type="transmembrane region" description="Helical" evidence="13">
    <location>
        <begin position="236"/>
        <end position="255"/>
    </location>
</feature>
<keyword evidence="3" id="KW-1003">Cell membrane</keyword>
<keyword evidence="2" id="KW-0813">Transport</keyword>
<reference evidence="17 18" key="1">
    <citation type="submission" date="2019-03" db="EMBL/GenBank/DDBJ databases">
        <title>Genomic Encyclopedia of Type Strains, Phase IV (KMG-IV): sequencing the most valuable type-strain genomes for metagenomic binning, comparative biology and taxonomic classification.</title>
        <authorList>
            <person name="Goeker M."/>
        </authorList>
    </citation>
    <scope>NUCLEOTIDE SEQUENCE [LARGE SCALE GENOMIC DNA]</scope>
    <source>
        <strain evidence="17 18">DSM 15534</strain>
    </source>
</reference>
<dbReference type="GO" id="GO:0016301">
    <property type="term" value="F:kinase activity"/>
    <property type="evidence" value="ECO:0007669"/>
    <property type="project" value="UniProtKB-KW"/>
</dbReference>
<feature type="domain" description="PTS EIIC type-1" evidence="16">
    <location>
        <begin position="114"/>
        <end position="488"/>
    </location>
</feature>
<dbReference type="InterPro" id="IPR001127">
    <property type="entry name" value="PTS_EIIA_1_perm"/>
</dbReference>
<keyword evidence="6" id="KW-0598">Phosphotransferase system</keyword>
<accession>A0A4R1FYH1</accession>
<feature type="transmembrane region" description="Helical" evidence="13">
    <location>
        <begin position="156"/>
        <end position="183"/>
    </location>
</feature>
<keyword evidence="7 13" id="KW-0812">Transmembrane</keyword>
<feature type="domain" description="PTS EIIB type-1" evidence="15">
    <location>
        <begin position="5"/>
        <end position="87"/>
    </location>
</feature>
<dbReference type="GO" id="GO:0090589">
    <property type="term" value="F:protein-phosphocysteine-trehalose phosphotransferase system transporter activity"/>
    <property type="evidence" value="ECO:0007669"/>
    <property type="project" value="TreeGrafter"/>
</dbReference>
<comment type="subcellular location">
    <subcellularLocation>
        <location evidence="1">Cell membrane</location>
        <topology evidence="1">Multi-pass membrane protein</topology>
    </subcellularLocation>
</comment>
<dbReference type="InterPro" id="IPR013013">
    <property type="entry name" value="PTS_EIIC_1"/>
</dbReference>
<dbReference type="SUPFAM" id="SSF51261">
    <property type="entry name" value="Duplicated hybrid motif"/>
    <property type="match status" value="1"/>
</dbReference>
<evidence type="ECO:0000256" key="9">
    <source>
        <dbReference type="ARBA" id="ARBA00022989"/>
    </source>
</evidence>
<dbReference type="GO" id="GO:0015771">
    <property type="term" value="P:trehalose transport"/>
    <property type="evidence" value="ECO:0007669"/>
    <property type="project" value="TreeGrafter"/>
</dbReference>
<dbReference type="InterPro" id="IPR001996">
    <property type="entry name" value="PTS_IIB_1"/>
</dbReference>
<dbReference type="PROSITE" id="PS51093">
    <property type="entry name" value="PTS_EIIA_TYPE_1"/>
    <property type="match status" value="1"/>
</dbReference>
<feature type="transmembrane region" description="Helical" evidence="13">
    <location>
        <begin position="195"/>
        <end position="216"/>
    </location>
</feature>
<dbReference type="CDD" id="cd00212">
    <property type="entry name" value="PTS_IIB_glc"/>
    <property type="match status" value="1"/>
</dbReference>
<evidence type="ECO:0000256" key="2">
    <source>
        <dbReference type="ARBA" id="ARBA00022448"/>
    </source>
</evidence>
<dbReference type="InterPro" id="IPR011055">
    <property type="entry name" value="Dup_hybrid_motif"/>
</dbReference>
<keyword evidence="8" id="KW-0418">Kinase</keyword>
<name>A0A4R1FYH1_9PAST</name>
<evidence type="ECO:0000256" key="4">
    <source>
        <dbReference type="ARBA" id="ARBA00022597"/>
    </source>
</evidence>
<evidence type="ECO:0000259" key="14">
    <source>
        <dbReference type="PROSITE" id="PS51093"/>
    </source>
</evidence>
<dbReference type="PROSITE" id="PS51103">
    <property type="entry name" value="PTS_EIIC_TYPE_1"/>
    <property type="match status" value="1"/>
</dbReference>
<dbReference type="AlphaFoldDB" id="A0A4R1FYH1"/>
<dbReference type="NCBIfam" id="TIGR00830">
    <property type="entry name" value="PTBA"/>
    <property type="match status" value="1"/>
</dbReference>
<sequence length="762" mass="83488">MAKYTNDAKLLVDYVGGVENIAAVTHCLTRMRFVLHKTGLVATDKIEDLDSVKGTFTRAGQFQIIIGPDVADFFQAFSQCTHLPNATPEKLKEAIITSERERKNEKSFLQRIIGTLGDIFAPVIPALIVGGITLGLQNLIGVIKFFDGGSKSLAEISLIFHGLNQLLVLIGNIIFPALPVFICWSICRRMGTSQVLGIVLGLSLVYSGFIPVSDIANIPIDRVSSWDFGYFKVYNYSYQGQVVAAMLAGFVLTSLERFFRSITPTLIAMIVVPVVSLIPAILIAQAIAGPVGLAVGNWLADIILAGFASDYKILVAGIFGFVFVPVQLTGLHQIATAIDLTLVSSKGGTPIWPLLALSSICQASAILAMTILQRKNVKASQINIPATISCYIAVSEPAIFGVNLKYVFPMVAGMIGTSIACMISISGGVEALSIGVAGVLGVISIKPQFLFTWIIAGLIGGAISFILTYFIGLKKLTSYDLTGMQNRNNEDESEQSSLEQQEGANKQEKHENSPSEDDEDDIDIASIYAEVEENFLKEEENLPPAEHKMTAAAEQYRQYPFLSPASGWVIPLGAVRDEGFAGGYMGEGFAIIPTERFILAPFDAEVIATYPTKHAYSLRGKDGVEVLIHIGLDTVILDGRGFDCFVEQGDQVKAGDKLCRVDFELLKEHNLSTVIAIVFPNNEHIWLQPDLQQVTLGQANILQLAKQDEQKAPKKIEIITNKDVILDKRRQQEQHKRQVIDERVKQKVQKVREQKRKEKQKE</sequence>
<keyword evidence="18" id="KW-1185">Reference proteome</keyword>
<dbReference type="Pfam" id="PF02378">
    <property type="entry name" value="PTS_EIIC"/>
    <property type="match status" value="1"/>
</dbReference>
<evidence type="ECO:0000256" key="3">
    <source>
        <dbReference type="ARBA" id="ARBA00022475"/>
    </source>
</evidence>
<feature type="domain" description="PTS EIIA type-1" evidence="14">
    <location>
        <begin position="577"/>
        <end position="681"/>
    </location>
</feature>
<dbReference type="InterPro" id="IPR036878">
    <property type="entry name" value="Glu_permease_IIB"/>
</dbReference>
<evidence type="ECO:0000256" key="10">
    <source>
        <dbReference type="ARBA" id="ARBA00023136"/>
    </source>
</evidence>
<evidence type="ECO:0000256" key="13">
    <source>
        <dbReference type="SAM" id="Phobius"/>
    </source>
</evidence>
<keyword evidence="4" id="KW-0762">Sugar transport</keyword>
<dbReference type="Proteomes" id="UP000294702">
    <property type="component" value="Unassembled WGS sequence"/>
</dbReference>
<keyword evidence="9 13" id="KW-1133">Transmembrane helix</keyword>
<feature type="transmembrane region" description="Helical" evidence="13">
    <location>
        <begin position="313"/>
        <end position="331"/>
    </location>
</feature>
<dbReference type="Pfam" id="PF00367">
    <property type="entry name" value="PTS_EIIB"/>
    <property type="match status" value="1"/>
</dbReference>
<keyword evidence="5" id="KW-0808">Transferase</keyword>
<proteinExistence type="predicted"/>
<dbReference type="PROSITE" id="PS00371">
    <property type="entry name" value="PTS_EIIA_TYPE_1_HIS"/>
    <property type="match status" value="1"/>
</dbReference>